<evidence type="ECO:0000313" key="2">
    <source>
        <dbReference type="EMBL" id="JAC70111.1"/>
    </source>
</evidence>
<dbReference type="EMBL" id="GBEZ01016111">
    <property type="protein sequence ID" value="JAC70111.1"/>
    <property type="molecule type" value="Transcribed_RNA"/>
</dbReference>
<dbReference type="SUPFAM" id="SSF54236">
    <property type="entry name" value="Ubiquitin-like"/>
    <property type="match status" value="1"/>
</dbReference>
<feature type="domain" description="Ubiquitin-like" evidence="1">
    <location>
        <begin position="2"/>
        <end position="58"/>
    </location>
</feature>
<protein>
    <recommendedName>
        <fullName evidence="1">Ubiquitin-like domain-containing protein</fullName>
    </recommendedName>
</protein>
<accession>A0A061RI08</accession>
<dbReference type="InterPro" id="IPR000626">
    <property type="entry name" value="Ubiquitin-like_dom"/>
</dbReference>
<name>A0A061RI08_9CHLO</name>
<organism evidence="2">
    <name type="scientific">Tetraselmis sp. GSL018</name>
    <dbReference type="NCBI Taxonomy" id="582737"/>
    <lineage>
        <taxon>Eukaryota</taxon>
        <taxon>Viridiplantae</taxon>
        <taxon>Chlorophyta</taxon>
        <taxon>core chlorophytes</taxon>
        <taxon>Chlorodendrophyceae</taxon>
        <taxon>Chlorodendrales</taxon>
        <taxon>Chlorodendraceae</taxon>
        <taxon>Tetraselmis</taxon>
    </lineage>
</organism>
<dbReference type="PROSITE" id="PS50053">
    <property type="entry name" value="UBIQUITIN_2"/>
    <property type="match status" value="1"/>
</dbReference>
<sequence>MRQIDILTVGGKRFKIKLGSDAKVSELRKLCAETAGLNMGTLKLVLKGCTLRDQDDLSGIEAGDTVLAVTAPQPPPERVASLVDSRADGDEDDEVCICMSSLYSIQAISCLFSRHQAAAMIQERAMMQLWVSLV</sequence>
<reference evidence="2" key="1">
    <citation type="submission" date="2014-05" db="EMBL/GenBank/DDBJ databases">
        <title>The transcriptome of the halophilic microalga Tetraselmis sp. GSL018 isolated from the Great Salt Lake, Utah.</title>
        <authorList>
            <person name="Jinkerson R.E."/>
            <person name="D'Adamo S."/>
            <person name="Posewitz M.C."/>
        </authorList>
    </citation>
    <scope>NUCLEOTIDE SEQUENCE</scope>
    <source>
        <strain evidence="2">GSL018</strain>
    </source>
</reference>
<dbReference type="Gene3D" id="3.10.20.90">
    <property type="entry name" value="Phosphatidylinositol 3-kinase Catalytic Subunit, Chain A, domain 1"/>
    <property type="match status" value="1"/>
</dbReference>
<dbReference type="Pfam" id="PF00240">
    <property type="entry name" value="ubiquitin"/>
    <property type="match status" value="1"/>
</dbReference>
<dbReference type="AlphaFoldDB" id="A0A061RI08"/>
<dbReference type="CDD" id="cd17039">
    <property type="entry name" value="Ubl_ubiquitin_like"/>
    <property type="match status" value="1"/>
</dbReference>
<gene>
    <name evidence="2" type="ORF">TSPGSL018_4856</name>
</gene>
<dbReference type="InterPro" id="IPR029071">
    <property type="entry name" value="Ubiquitin-like_domsf"/>
</dbReference>
<evidence type="ECO:0000259" key="1">
    <source>
        <dbReference type="PROSITE" id="PS50053"/>
    </source>
</evidence>
<proteinExistence type="predicted"/>